<name>A0ABT6GJU1_MYCGU</name>
<protein>
    <submittedName>
        <fullName evidence="1">Uncharacterized protein</fullName>
    </submittedName>
</protein>
<dbReference type="RefSeq" id="WP_278219663.1">
    <property type="nucleotide sequence ID" value="NZ_JAKZMO010000002.1"/>
</dbReference>
<comment type="caution">
    <text evidence="1">The sequence shown here is derived from an EMBL/GenBank/DDBJ whole genome shotgun (WGS) entry which is preliminary data.</text>
</comment>
<organism evidence="1 2">
    <name type="scientific">Mycolicibacterium gadium</name>
    <name type="common">Mycobacterium gadium</name>
    <dbReference type="NCBI Taxonomy" id="1794"/>
    <lineage>
        <taxon>Bacteria</taxon>
        <taxon>Bacillati</taxon>
        <taxon>Actinomycetota</taxon>
        <taxon>Actinomycetes</taxon>
        <taxon>Mycobacteriales</taxon>
        <taxon>Mycobacteriaceae</taxon>
        <taxon>Mycolicibacterium</taxon>
    </lineage>
</organism>
<dbReference type="EMBL" id="JAKZMO010000002">
    <property type="protein sequence ID" value="MDG5481641.1"/>
    <property type="molecule type" value="Genomic_DNA"/>
</dbReference>
<reference evidence="1" key="1">
    <citation type="journal article" date="2023" name="Environ. Microbiol.">
        <title>The 2-methylpropene degradation pathway in Mycobacteriaceae family strains.</title>
        <authorList>
            <person name="Helbich S."/>
            <person name="Barrantes I."/>
            <person name="Dos Anjos Borges L.G."/>
            <person name="Pieper D.H."/>
            <person name="Vainshtein Y."/>
            <person name="Sohn K."/>
            <person name="Engesser K.H."/>
        </authorList>
    </citation>
    <scope>NUCLEOTIDE SEQUENCE</scope>
    <source>
        <strain evidence="1">IBE100</strain>
    </source>
</reference>
<gene>
    <name evidence="1" type="ORF">MNO81_02375</name>
</gene>
<evidence type="ECO:0000313" key="1">
    <source>
        <dbReference type="EMBL" id="MDG5481641.1"/>
    </source>
</evidence>
<proteinExistence type="predicted"/>
<evidence type="ECO:0000313" key="2">
    <source>
        <dbReference type="Proteomes" id="UP001154266"/>
    </source>
</evidence>
<accession>A0ABT6GJU1</accession>
<dbReference type="Proteomes" id="UP001154266">
    <property type="component" value="Unassembled WGS sequence"/>
</dbReference>
<keyword evidence="2" id="KW-1185">Reference proteome</keyword>
<sequence length="199" mass="22644">MTRFDITKTNRAVERLIETTDNPRHLYLLHAYNRHRYLEMAGRYEEIFAPEMTVESPVYHFNMLGKSLTVEGTEAVKSLYSAWSDTAQCIFYADDEKLAISDTMIVSTSFIYQQTPGAVLAAEGAPVDPGATYLVKTAEHMIWPYDDQGRLVGEDVWEYDETARQFIELDPVDVLTVEQSAKLLDALIKPLPADNPFIR</sequence>